<dbReference type="InterPro" id="IPR036397">
    <property type="entry name" value="RNaseH_sf"/>
</dbReference>
<dbReference type="Gene3D" id="3.30.420.10">
    <property type="entry name" value="Ribonuclease H-like superfamily/Ribonuclease H"/>
    <property type="match status" value="1"/>
</dbReference>
<keyword evidence="2" id="KW-1185">Reference proteome</keyword>
<accession>A0ABY6K8E7</accession>
<name>A0ABY6K8E7_9ARAC</name>
<reference evidence="1 2" key="1">
    <citation type="submission" date="2022-01" db="EMBL/GenBank/DDBJ databases">
        <title>A chromosomal length assembly of Cordylochernes scorpioides.</title>
        <authorList>
            <person name="Zeh D."/>
            <person name="Zeh J."/>
        </authorList>
    </citation>
    <scope>NUCLEOTIDE SEQUENCE [LARGE SCALE GENOMIC DNA]</scope>
    <source>
        <strain evidence="1">IN4F17</strain>
        <tissue evidence="1">Whole Body</tissue>
    </source>
</reference>
<evidence type="ECO:0000313" key="1">
    <source>
        <dbReference type="EMBL" id="UYV64123.1"/>
    </source>
</evidence>
<evidence type="ECO:0008006" key="3">
    <source>
        <dbReference type="Google" id="ProtNLM"/>
    </source>
</evidence>
<gene>
    <name evidence="1" type="ORF">LAZ67_2006622</name>
</gene>
<dbReference type="Proteomes" id="UP001235939">
    <property type="component" value="Chromosome 02"/>
</dbReference>
<organism evidence="1 2">
    <name type="scientific">Cordylochernes scorpioides</name>
    <dbReference type="NCBI Taxonomy" id="51811"/>
    <lineage>
        <taxon>Eukaryota</taxon>
        <taxon>Metazoa</taxon>
        <taxon>Ecdysozoa</taxon>
        <taxon>Arthropoda</taxon>
        <taxon>Chelicerata</taxon>
        <taxon>Arachnida</taxon>
        <taxon>Pseudoscorpiones</taxon>
        <taxon>Cheliferoidea</taxon>
        <taxon>Chernetidae</taxon>
        <taxon>Cordylochernes</taxon>
    </lineage>
</organism>
<sequence>MGVNLLKNTDLSNILLWHQYKQLNERLVLMNEAYEDEKLAPTQIYFWYKRFKDGRKSIADDSKSGRPLTSTTDRNIGQVHLIKTANNDSDFEKKTIITCDEKWCSILVPQTKKETLEWNTPSSPKKKKVNLDKSKEKVMLVVFIDIIKDLIDGWRPIYGEVMDACWPRMKLRWMCGGPRRRSPEYQLGQNESHDDGWRPKMELSSMIGVTWMGGGPRSSLHGCYLAKDEVDVVGWRPKMETSHGFQLAQMELTLMGGGNKM</sequence>
<dbReference type="EMBL" id="CP092864">
    <property type="protein sequence ID" value="UYV64123.1"/>
    <property type="molecule type" value="Genomic_DNA"/>
</dbReference>
<evidence type="ECO:0000313" key="2">
    <source>
        <dbReference type="Proteomes" id="UP001235939"/>
    </source>
</evidence>
<dbReference type="PANTHER" id="PTHR46060:SF1">
    <property type="entry name" value="MARINER MOS1 TRANSPOSASE-LIKE PROTEIN"/>
    <property type="match status" value="1"/>
</dbReference>
<protein>
    <recommendedName>
        <fullName evidence="3">Mos1 transposase HTH domain-containing protein</fullName>
    </recommendedName>
</protein>
<proteinExistence type="predicted"/>
<dbReference type="PANTHER" id="PTHR46060">
    <property type="entry name" value="MARINER MOS1 TRANSPOSASE-LIKE PROTEIN"/>
    <property type="match status" value="1"/>
</dbReference>
<dbReference type="InterPro" id="IPR052709">
    <property type="entry name" value="Transposase-MT_Hybrid"/>
</dbReference>